<accession>A0A839HCQ7</accession>
<gene>
    <name evidence="1" type="ORF">HUK38_01060</name>
</gene>
<keyword evidence="2" id="KW-1185">Reference proteome</keyword>
<dbReference type="Proteomes" id="UP000548632">
    <property type="component" value="Unassembled WGS sequence"/>
</dbReference>
<organism evidence="1 2">
    <name type="scientific">Thiospirillum jenense</name>
    <dbReference type="NCBI Taxonomy" id="1653858"/>
    <lineage>
        <taxon>Bacteria</taxon>
        <taxon>Pseudomonadati</taxon>
        <taxon>Pseudomonadota</taxon>
        <taxon>Gammaproteobacteria</taxon>
        <taxon>Chromatiales</taxon>
        <taxon>Chromatiaceae</taxon>
        <taxon>Thiospirillum</taxon>
    </lineage>
</organism>
<name>A0A839HCQ7_9GAMM</name>
<dbReference type="EMBL" id="JABVCQ010000002">
    <property type="protein sequence ID" value="MBB1124819.1"/>
    <property type="molecule type" value="Genomic_DNA"/>
</dbReference>
<dbReference type="RefSeq" id="WP_182581926.1">
    <property type="nucleotide sequence ID" value="NZ_JABVCQ010000002.1"/>
</dbReference>
<proteinExistence type="predicted"/>
<comment type="caution">
    <text evidence="1">The sequence shown here is derived from an EMBL/GenBank/DDBJ whole genome shotgun (WGS) entry which is preliminary data.</text>
</comment>
<evidence type="ECO:0000313" key="1">
    <source>
        <dbReference type="EMBL" id="MBB1124819.1"/>
    </source>
</evidence>
<reference evidence="1 2" key="1">
    <citation type="journal article" date="2020" name="Arch. Microbiol.">
        <title>The genome sequence of the giant phototrophic gammaproteobacterium Thiospirillum jenense gives insight into its physiological properties and phylogenetic relationships.</title>
        <authorList>
            <person name="Imhoff J.F."/>
            <person name="Meyer T.E."/>
            <person name="Kyndt J.A."/>
        </authorList>
    </citation>
    <scope>NUCLEOTIDE SEQUENCE [LARGE SCALE GENOMIC DNA]</scope>
    <source>
        <strain evidence="1 2">DSM 216</strain>
    </source>
</reference>
<sequence>MQHVRIESDAEDASLVHVLYPVPERHGRILRVIYNETLTPVAIVTAYFDDEVQA</sequence>
<evidence type="ECO:0000313" key="2">
    <source>
        <dbReference type="Proteomes" id="UP000548632"/>
    </source>
</evidence>
<dbReference type="AlphaFoldDB" id="A0A839HCQ7"/>
<protein>
    <submittedName>
        <fullName evidence="1">Uncharacterized protein</fullName>
    </submittedName>
</protein>